<evidence type="ECO:0000256" key="3">
    <source>
        <dbReference type="ARBA" id="ARBA00022729"/>
    </source>
</evidence>
<dbReference type="Gene3D" id="3.40.190.170">
    <property type="entry name" value="Bacterial extracellular solute-binding protein, family 7"/>
    <property type="match status" value="1"/>
</dbReference>
<keyword evidence="6" id="KW-1185">Reference proteome</keyword>
<dbReference type="InterPro" id="IPR038404">
    <property type="entry name" value="TRAP_DctP_sf"/>
</dbReference>
<dbReference type="CDD" id="cd13674">
    <property type="entry name" value="PBP2_TRAP_SBP_like_1"/>
    <property type="match status" value="1"/>
</dbReference>
<gene>
    <name evidence="5" type="ORF">E4P82_13760</name>
</gene>
<dbReference type="InterPro" id="IPR018389">
    <property type="entry name" value="DctP_fam"/>
</dbReference>
<dbReference type="NCBIfam" id="NF037995">
    <property type="entry name" value="TRAP_S1"/>
    <property type="match status" value="1"/>
</dbReference>
<dbReference type="PIRSF" id="PIRSF006470">
    <property type="entry name" value="DctB"/>
    <property type="match status" value="1"/>
</dbReference>
<evidence type="ECO:0000256" key="2">
    <source>
        <dbReference type="ARBA" id="ARBA00022448"/>
    </source>
</evidence>
<dbReference type="RefSeq" id="WP_169249434.1">
    <property type="nucleotide sequence ID" value="NZ_SPMZ01000040.1"/>
</dbReference>
<evidence type="ECO:0000313" key="5">
    <source>
        <dbReference type="EMBL" id="NMQ20171.1"/>
    </source>
</evidence>
<proteinExistence type="inferred from homology"/>
<dbReference type="Pfam" id="PF03480">
    <property type="entry name" value="DctP"/>
    <property type="match status" value="1"/>
</dbReference>
<evidence type="ECO:0000256" key="1">
    <source>
        <dbReference type="ARBA" id="ARBA00009023"/>
    </source>
</evidence>
<evidence type="ECO:0000256" key="4">
    <source>
        <dbReference type="SAM" id="SignalP"/>
    </source>
</evidence>
<dbReference type="PANTHER" id="PTHR33376">
    <property type="match status" value="1"/>
</dbReference>
<feature type="chain" id="PRO_5046403822" evidence="4">
    <location>
        <begin position="26"/>
        <end position="330"/>
    </location>
</feature>
<dbReference type="PANTHER" id="PTHR33376:SF7">
    <property type="entry name" value="C4-DICARBOXYLATE-BINDING PROTEIN DCTB"/>
    <property type="match status" value="1"/>
</dbReference>
<keyword evidence="3 4" id="KW-0732">Signal</keyword>
<dbReference type="InterPro" id="IPR004682">
    <property type="entry name" value="TRAP_DctP"/>
</dbReference>
<keyword evidence="2" id="KW-0813">Transport</keyword>
<comment type="caution">
    <text evidence="5">The sequence shown here is derived from an EMBL/GenBank/DDBJ whole genome shotgun (WGS) entry which is preliminary data.</text>
</comment>
<protein>
    <submittedName>
        <fullName evidence="5">DctP family TRAP transporter solute-binding subunit</fullName>
    </submittedName>
</protein>
<organism evidence="5 6">
    <name type="scientific">Candidatus Competibacter phosphatis</name>
    <dbReference type="NCBI Taxonomy" id="221280"/>
    <lineage>
        <taxon>Bacteria</taxon>
        <taxon>Pseudomonadati</taxon>
        <taxon>Pseudomonadota</taxon>
        <taxon>Gammaproteobacteria</taxon>
        <taxon>Candidatus Competibacteraceae</taxon>
        <taxon>Candidatus Competibacter</taxon>
    </lineage>
</organism>
<feature type="signal peptide" evidence="4">
    <location>
        <begin position="1"/>
        <end position="25"/>
    </location>
</feature>
<sequence length="330" mass="36516">MRKSSLFHALLAGATLALLSGIAHAEIVIKFSHVVAENTPKGKGALLFKKLAEERLKGKVTVEVYPNSSLFGDGKEMEALLLGDVQLIAPSLSKFDRYTKQVQVFDLPFLFKNIDAVHRFQNGPTGQAILSSMKKKGLTGLGYWDNGMKQLSANKPLRKPEDAKGMKFRIQSSDILEAQFKAVGAFPQKLAFSEVYQALETGVVDGAENPWSNIYSQKFFEVQKYISETNNGYLGYMLVTNTKFWDGLPADVRKTLEEILTEVTVQVNKWATEFSDSDRQKIKDSGKSEILALTPEELAAWKKAMKSVYDQFTSAIGKDVVDAALASNGK</sequence>
<dbReference type="NCBIfam" id="TIGR00787">
    <property type="entry name" value="dctP"/>
    <property type="match status" value="1"/>
</dbReference>
<dbReference type="EMBL" id="SPMZ01000040">
    <property type="protein sequence ID" value="NMQ20171.1"/>
    <property type="molecule type" value="Genomic_DNA"/>
</dbReference>
<dbReference type="Proteomes" id="UP000760480">
    <property type="component" value="Unassembled WGS sequence"/>
</dbReference>
<accession>A0ABX1TLA0</accession>
<comment type="similarity">
    <text evidence="1">Belongs to the bacterial solute-binding protein 7 family.</text>
</comment>
<name>A0ABX1TLA0_9GAMM</name>
<reference evidence="5 6" key="1">
    <citation type="submission" date="2019-03" db="EMBL/GenBank/DDBJ databases">
        <title>Metabolic reconstructions from genomes of highly enriched 'Candidatus Accumulibacter' and 'Candidatus Competibacter' bioreactor populations.</title>
        <authorList>
            <person name="Annavajhala M.K."/>
            <person name="Welles L."/>
            <person name="Abbas B."/>
            <person name="Sorokin D."/>
            <person name="Park H."/>
            <person name="Van Loosdrecht M."/>
            <person name="Chandran K."/>
        </authorList>
    </citation>
    <scope>NUCLEOTIDE SEQUENCE [LARGE SCALE GENOMIC DNA]</scope>
    <source>
        <strain evidence="5 6">SBR_G</strain>
    </source>
</reference>
<evidence type="ECO:0000313" key="6">
    <source>
        <dbReference type="Proteomes" id="UP000760480"/>
    </source>
</evidence>